<proteinExistence type="inferred from homology"/>
<keyword evidence="7" id="KW-1185">Reference proteome</keyword>
<dbReference type="EMBL" id="CP046147">
    <property type="protein sequence ID" value="WFG38400.1"/>
    <property type="molecule type" value="Genomic_DNA"/>
</dbReference>
<sequence>MQERKPNILFILTDQQRRDSMAAYGNNWIKTPNLDKLAEKSFVFENAYVTQPVCTPARASIMTGLYPYNTGLQRNNIPLSRDIQTIGDMIDDEYYNAHMGKWHLGDDMMAQHGFDTWEAVEDFQRVRITRKEYRYQEAPYNQWLRDHGVEPPSMSMSYEAWTGTAELTEEQTQAAFLGHTASKFISEFPEGRHADQPWMLYVNFFEPHPPYTGPLNDLYDPDEIEVGPGFRTRPDSGSLVNRLRSDYYMGGGNNPLGEAGGDFHDTTTEEGFRKLRAQYFANVTLVDNQLGKIFEALEESGQADNTIIVFTSEHGEMGGDHGMLEKRSLYEEASNVPFLMYVPWMTDMQPRRIPGSVGQVDLVPTLLDLSGSEIPDHLEGKSLRPVLRGEEDLSDNDVFIQWNGMGDRNLGSPEINRMVSIPWRGVVTGDRWKLNLSPGDQCELYDLNNDPAELTNLFDEPEHKDRIREMAARIRIWQDETGDDMPLPAV</sequence>
<evidence type="ECO:0000256" key="3">
    <source>
        <dbReference type="ARBA" id="ARBA00022801"/>
    </source>
</evidence>
<comment type="similarity">
    <text evidence="1">Belongs to the sulfatase family.</text>
</comment>
<dbReference type="InterPro" id="IPR017850">
    <property type="entry name" value="Alkaline_phosphatase_core_sf"/>
</dbReference>
<dbReference type="Proteomes" id="UP001219901">
    <property type="component" value="Chromosome"/>
</dbReference>
<protein>
    <submittedName>
        <fullName evidence="6">Sulfatase-like hydrolase/transferase</fullName>
    </submittedName>
</protein>
<dbReference type="Proteomes" id="UP001321249">
    <property type="component" value="Unassembled WGS sequence"/>
</dbReference>
<dbReference type="PROSITE" id="PS00523">
    <property type="entry name" value="SULFATASE_1"/>
    <property type="match status" value="1"/>
</dbReference>
<dbReference type="RefSeq" id="WP_342824892.1">
    <property type="nucleotide sequence ID" value="NZ_CP046146.1"/>
</dbReference>
<dbReference type="AlphaFoldDB" id="A0AAJ5ZFJ2"/>
<dbReference type="EMBL" id="WMBE01000002">
    <property type="protein sequence ID" value="MDG0866985.1"/>
    <property type="molecule type" value="Genomic_DNA"/>
</dbReference>
<dbReference type="Gene3D" id="3.40.720.10">
    <property type="entry name" value="Alkaline Phosphatase, subunit A"/>
    <property type="match status" value="1"/>
</dbReference>
<evidence type="ECO:0000313" key="8">
    <source>
        <dbReference type="Proteomes" id="UP001321249"/>
    </source>
</evidence>
<reference evidence="7" key="3">
    <citation type="submission" date="2023-06" db="EMBL/GenBank/DDBJ databases">
        <title>Pangenomics reveal diversification of enzyme families and niche specialization in globally abundant SAR202 bacteria.</title>
        <authorList>
            <person name="Saw J.H.W."/>
        </authorList>
    </citation>
    <scope>NUCLEOTIDE SEQUENCE [LARGE SCALE GENOMIC DNA]</scope>
    <source>
        <strain evidence="7">JH1073</strain>
    </source>
</reference>
<name>A0AAJ5ZFJ2_9CHLR</name>
<dbReference type="GO" id="GO:0005737">
    <property type="term" value="C:cytoplasm"/>
    <property type="evidence" value="ECO:0007669"/>
    <property type="project" value="TreeGrafter"/>
</dbReference>
<dbReference type="InterPro" id="IPR024607">
    <property type="entry name" value="Sulfatase_CS"/>
</dbReference>
<organism evidence="6 7">
    <name type="scientific">Candidatus Lucifugimonas marina</name>
    <dbReference type="NCBI Taxonomy" id="3038979"/>
    <lineage>
        <taxon>Bacteria</taxon>
        <taxon>Bacillati</taxon>
        <taxon>Chloroflexota</taxon>
        <taxon>Dehalococcoidia</taxon>
        <taxon>SAR202 cluster</taxon>
        <taxon>Candidatus Lucifugimonadales</taxon>
        <taxon>Candidatus Lucifugimonadaceae</taxon>
        <taxon>Candidatus Lucifugimonas</taxon>
    </lineage>
</organism>
<dbReference type="GO" id="GO:0046872">
    <property type="term" value="F:metal ion binding"/>
    <property type="evidence" value="ECO:0007669"/>
    <property type="project" value="UniProtKB-KW"/>
</dbReference>
<keyword evidence="3 6" id="KW-0378">Hydrolase</keyword>
<evidence type="ECO:0000313" key="5">
    <source>
        <dbReference type="EMBL" id="MDG0866985.1"/>
    </source>
</evidence>
<dbReference type="SUPFAM" id="SSF53649">
    <property type="entry name" value="Alkaline phosphatase-like"/>
    <property type="match status" value="1"/>
</dbReference>
<dbReference type="InterPro" id="IPR000917">
    <property type="entry name" value="Sulfatase_N"/>
</dbReference>
<feature type="domain" description="Sulfatase N-terminal" evidence="4">
    <location>
        <begin position="6"/>
        <end position="371"/>
    </location>
</feature>
<accession>A0AAJ5ZFJ2</accession>
<evidence type="ECO:0000313" key="6">
    <source>
        <dbReference type="EMBL" id="WFG38400.1"/>
    </source>
</evidence>
<reference evidence="7 8" key="1">
    <citation type="submission" date="2019-11" db="EMBL/GenBank/DDBJ databases">
        <authorList>
            <person name="Cho J.-C."/>
        </authorList>
    </citation>
    <scope>NUCLEOTIDE SEQUENCE [LARGE SCALE GENOMIC DNA]</scope>
    <source>
        <strain evidence="6 7">JH1073</strain>
        <strain evidence="5 8">JH702</strain>
    </source>
</reference>
<keyword evidence="2" id="KW-0479">Metal-binding</keyword>
<evidence type="ECO:0000313" key="7">
    <source>
        <dbReference type="Proteomes" id="UP001219901"/>
    </source>
</evidence>
<dbReference type="Pfam" id="PF00884">
    <property type="entry name" value="Sulfatase"/>
    <property type="match status" value="1"/>
</dbReference>
<dbReference type="PANTHER" id="PTHR45953:SF1">
    <property type="entry name" value="IDURONATE 2-SULFATASE"/>
    <property type="match status" value="1"/>
</dbReference>
<evidence type="ECO:0000259" key="4">
    <source>
        <dbReference type="Pfam" id="PF00884"/>
    </source>
</evidence>
<gene>
    <name evidence="5" type="ORF">GKO46_07855</name>
    <name evidence="6" type="ORF">GKO48_01860</name>
</gene>
<evidence type="ECO:0000256" key="2">
    <source>
        <dbReference type="ARBA" id="ARBA00022723"/>
    </source>
</evidence>
<evidence type="ECO:0000256" key="1">
    <source>
        <dbReference type="ARBA" id="ARBA00008779"/>
    </source>
</evidence>
<dbReference type="GO" id="GO:0008484">
    <property type="term" value="F:sulfuric ester hydrolase activity"/>
    <property type="evidence" value="ECO:0007669"/>
    <property type="project" value="TreeGrafter"/>
</dbReference>
<dbReference type="PANTHER" id="PTHR45953">
    <property type="entry name" value="IDURONATE 2-SULFATASE"/>
    <property type="match status" value="1"/>
</dbReference>
<reference evidence="6" key="2">
    <citation type="journal article" date="2023" name="Nat. Commun.">
        <title>Cultivation of marine bacteria of the SAR202 clade.</title>
        <authorList>
            <person name="Lim Y."/>
            <person name="Seo J.H."/>
            <person name="Giovannoni S.J."/>
            <person name="Kang I."/>
            <person name="Cho J.C."/>
        </authorList>
    </citation>
    <scope>NUCLEOTIDE SEQUENCE</scope>
    <source>
        <strain evidence="6">JH1073</strain>
    </source>
</reference>